<proteinExistence type="inferred from homology"/>
<comment type="catalytic activity">
    <reaction evidence="1 3 4">
        <text>[protein]-peptidylproline (omega=180) = [protein]-peptidylproline (omega=0)</text>
        <dbReference type="Rhea" id="RHEA:16237"/>
        <dbReference type="Rhea" id="RHEA-COMP:10747"/>
        <dbReference type="Rhea" id="RHEA-COMP:10748"/>
        <dbReference type="ChEBI" id="CHEBI:83833"/>
        <dbReference type="ChEBI" id="CHEBI:83834"/>
        <dbReference type="EC" id="5.2.1.8"/>
    </reaction>
</comment>
<dbReference type="RefSeq" id="WP_148782899.1">
    <property type="nucleotide sequence ID" value="NZ_VNHU01000006.1"/>
</dbReference>
<name>A0A5S5C118_9FLAO</name>
<evidence type="ECO:0000256" key="3">
    <source>
        <dbReference type="PROSITE-ProRule" id="PRU00277"/>
    </source>
</evidence>
<comment type="caution">
    <text evidence="6">The sequence shown here is derived from an EMBL/GenBank/DDBJ whole genome shotgun (WGS) entry which is preliminary data.</text>
</comment>
<dbReference type="EMBL" id="VNHU01000006">
    <property type="protein sequence ID" value="TYP72869.1"/>
    <property type="molecule type" value="Genomic_DNA"/>
</dbReference>
<evidence type="ECO:0000313" key="7">
    <source>
        <dbReference type="Proteomes" id="UP000324376"/>
    </source>
</evidence>
<dbReference type="PROSITE" id="PS50059">
    <property type="entry name" value="FKBP_PPIASE"/>
    <property type="match status" value="1"/>
</dbReference>
<dbReference type="InterPro" id="IPR046357">
    <property type="entry name" value="PPIase_dom_sf"/>
</dbReference>
<dbReference type="InterPro" id="IPR019869">
    <property type="entry name" value="Motility-assoc_PPIase_GldI"/>
</dbReference>
<dbReference type="InterPro" id="IPR001179">
    <property type="entry name" value="PPIase_FKBP_dom"/>
</dbReference>
<comment type="similarity">
    <text evidence="4">Belongs to the FKBP-type PPIase family.</text>
</comment>
<protein>
    <recommendedName>
        <fullName evidence="4">Peptidyl-prolyl cis-trans isomerase</fullName>
        <ecNumber evidence="4">5.2.1.8</ecNumber>
    </recommendedName>
</protein>
<dbReference type="Pfam" id="PF00254">
    <property type="entry name" value="FKBP_C"/>
    <property type="match status" value="1"/>
</dbReference>
<sequence length="185" mass="21335">MRTICLIFGFLTLMVTSCKTPEARKPVNIKTGSFLDESITRNKKLSAKEESRILKIIEQDTIHDYKASDGGFWYYYHTRDTTSTVEFPKFGDHVTFSYQLNDLNDNVIYTKKELDTVSYTIDKEELFLGLREGLKLMKPGEIITFLFPSYQGYGYYGDDNKIGTNIPLKAKVTLHTIKRESTLKN</sequence>
<dbReference type="Gene3D" id="3.10.50.40">
    <property type="match status" value="1"/>
</dbReference>
<dbReference type="GO" id="GO:0003755">
    <property type="term" value="F:peptidyl-prolyl cis-trans isomerase activity"/>
    <property type="evidence" value="ECO:0007669"/>
    <property type="project" value="UniProtKB-UniRule"/>
</dbReference>
<evidence type="ECO:0000256" key="2">
    <source>
        <dbReference type="ARBA" id="ARBA00023110"/>
    </source>
</evidence>
<keyword evidence="2 3" id="KW-0697">Rotamase</keyword>
<feature type="domain" description="PPIase FKBP-type" evidence="5">
    <location>
        <begin position="91"/>
        <end position="178"/>
    </location>
</feature>
<organism evidence="6 7">
    <name type="scientific">Aquimarina intermedia</name>
    <dbReference type="NCBI Taxonomy" id="350814"/>
    <lineage>
        <taxon>Bacteria</taxon>
        <taxon>Pseudomonadati</taxon>
        <taxon>Bacteroidota</taxon>
        <taxon>Flavobacteriia</taxon>
        <taxon>Flavobacteriales</taxon>
        <taxon>Flavobacteriaceae</taxon>
        <taxon>Aquimarina</taxon>
    </lineage>
</organism>
<evidence type="ECO:0000256" key="1">
    <source>
        <dbReference type="ARBA" id="ARBA00000971"/>
    </source>
</evidence>
<dbReference type="NCBIfam" id="TIGR03516">
    <property type="entry name" value="ppisom_GldI"/>
    <property type="match status" value="1"/>
</dbReference>
<evidence type="ECO:0000313" key="6">
    <source>
        <dbReference type="EMBL" id="TYP72869.1"/>
    </source>
</evidence>
<reference evidence="6 7" key="1">
    <citation type="submission" date="2019-07" db="EMBL/GenBank/DDBJ databases">
        <title>Genomic Encyclopedia of Archaeal and Bacterial Type Strains, Phase II (KMG-II): from individual species to whole genera.</title>
        <authorList>
            <person name="Goeker M."/>
        </authorList>
    </citation>
    <scope>NUCLEOTIDE SEQUENCE [LARGE SCALE GENOMIC DNA]</scope>
    <source>
        <strain evidence="6 7">DSM 17527</strain>
    </source>
</reference>
<dbReference type="EC" id="5.2.1.8" evidence="4"/>
<dbReference type="PROSITE" id="PS51257">
    <property type="entry name" value="PROKAR_LIPOPROTEIN"/>
    <property type="match status" value="1"/>
</dbReference>
<dbReference type="OrthoDB" id="1093155at2"/>
<evidence type="ECO:0000259" key="5">
    <source>
        <dbReference type="PROSITE" id="PS50059"/>
    </source>
</evidence>
<keyword evidence="7" id="KW-1185">Reference proteome</keyword>
<keyword evidence="3 4" id="KW-0413">Isomerase</keyword>
<gene>
    <name evidence="6" type="ORF">BD809_106119</name>
</gene>
<dbReference type="Proteomes" id="UP000324376">
    <property type="component" value="Unassembled WGS sequence"/>
</dbReference>
<dbReference type="SUPFAM" id="SSF54534">
    <property type="entry name" value="FKBP-like"/>
    <property type="match status" value="1"/>
</dbReference>
<evidence type="ECO:0000256" key="4">
    <source>
        <dbReference type="RuleBase" id="RU003915"/>
    </source>
</evidence>
<accession>A0A5S5C118</accession>
<dbReference type="AlphaFoldDB" id="A0A5S5C118"/>